<feature type="region of interest" description="Disordered" evidence="1">
    <location>
        <begin position="196"/>
        <end position="223"/>
    </location>
</feature>
<evidence type="ECO:0000256" key="1">
    <source>
        <dbReference type="SAM" id="MobiDB-lite"/>
    </source>
</evidence>
<proteinExistence type="predicted"/>
<organism evidence="2 3">
    <name type="scientific">Bombardia bombarda</name>
    <dbReference type="NCBI Taxonomy" id="252184"/>
    <lineage>
        <taxon>Eukaryota</taxon>
        <taxon>Fungi</taxon>
        <taxon>Dikarya</taxon>
        <taxon>Ascomycota</taxon>
        <taxon>Pezizomycotina</taxon>
        <taxon>Sordariomycetes</taxon>
        <taxon>Sordariomycetidae</taxon>
        <taxon>Sordariales</taxon>
        <taxon>Lasiosphaeriaceae</taxon>
        <taxon>Bombardia</taxon>
    </lineage>
</organism>
<feature type="region of interest" description="Disordered" evidence="1">
    <location>
        <begin position="1"/>
        <end position="35"/>
    </location>
</feature>
<reference evidence="2" key="1">
    <citation type="submission" date="2023-06" db="EMBL/GenBank/DDBJ databases">
        <title>Genome-scale phylogeny and comparative genomics of the fungal order Sordariales.</title>
        <authorList>
            <consortium name="Lawrence Berkeley National Laboratory"/>
            <person name="Hensen N."/>
            <person name="Bonometti L."/>
            <person name="Westerberg I."/>
            <person name="Brannstrom I.O."/>
            <person name="Guillou S."/>
            <person name="Cros-Aarteil S."/>
            <person name="Calhoun S."/>
            <person name="Haridas S."/>
            <person name="Kuo A."/>
            <person name="Mondo S."/>
            <person name="Pangilinan J."/>
            <person name="Riley R."/>
            <person name="LaButti K."/>
            <person name="Andreopoulos B."/>
            <person name="Lipzen A."/>
            <person name="Chen C."/>
            <person name="Yanf M."/>
            <person name="Daum C."/>
            <person name="Ng V."/>
            <person name="Clum A."/>
            <person name="Steindorff A."/>
            <person name="Ohm R."/>
            <person name="Martin F."/>
            <person name="Silar P."/>
            <person name="Natvig D."/>
            <person name="Lalanne C."/>
            <person name="Gautier V."/>
            <person name="Ament-velasquez S.L."/>
            <person name="Kruys A."/>
            <person name="Hutchinson M.I."/>
            <person name="Powell A.J."/>
            <person name="Barry K."/>
            <person name="Miller A.N."/>
            <person name="Grigoriev I.V."/>
            <person name="Debuchy R."/>
            <person name="Gladieux P."/>
            <person name="Thoren M.H."/>
            <person name="Johannesson H."/>
        </authorList>
    </citation>
    <scope>NUCLEOTIDE SEQUENCE</scope>
    <source>
        <strain evidence="2">SMH3391-2</strain>
    </source>
</reference>
<feature type="compositionally biased region" description="Basic residues" evidence="1">
    <location>
        <begin position="1"/>
        <end position="15"/>
    </location>
</feature>
<gene>
    <name evidence="2" type="ORF">B0T17DRAFT_655809</name>
</gene>
<comment type="caution">
    <text evidence="2">The sequence shown here is derived from an EMBL/GenBank/DDBJ whole genome shotgun (WGS) entry which is preliminary data.</text>
</comment>
<evidence type="ECO:0000313" key="3">
    <source>
        <dbReference type="Proteomes" id="UP001174934"/>
    </source>
</evidence>
<evidence type="ECO:0000313" key="2">
    <source>
        <dbReference type="EMBL" id="KAK0621827.1"/>
    </source>
</evidence>
<sequence>MSRLVRFRANRRPKRERTMPNQNIDEQVPGWPSQKKSASKWLETMGLFSAAKCLALMPDDAFATPQFDVAHILGTTMDTDSTEFKAIGAVLRNMDHTISLGLKTYQAPKALDRQDAPQHQIDFDAVKIIDNMNPSSIQIKAFMTLVEWLDKGVLQLATSQKYQQKQEQQPVIADANKPSRQLRESQAASKIPTRPIRHNRHPRIPSRHTHSLGTFPPLSFSGNDTDPAKNQYQFIEWRSKIELYWERNANQYPDERTKMLHIASLLRGPALAVIDSSIPFYNEPGAVGFKAMNTAEAMMAALHKAFFTVDIAHDAETRDAKTSDSETDNKETNDIATDDEETFDDAVARMRDLYQRGDKFKYYGPFITEFNILADKLGLSPSLKVFLLREKIGAALTEAVSHQDFTPALDDFARWNALLSALACEYDIFSPPAAGAGAH</sequence>
<dbReference type="EMBL" id="JAULSR010000004">
    <property type="protein sequence ID" value="KAK0621827.1"/>
    <property type="molecule type" value="Genomic_DNA"/>
</dbReference>
<accession>A0AA39WUI8</accession>
<name>A0AA39WUI8_9PEZI</name>
<feature type="compositionally biased region" description="Basic residues" evidence="1">
    <location>
        <begin position="196"/>
        <end position="210"/>
    </location>
</feature>
<protein>
    <submittedName>
        <fullName evidence="2">Uncharacterized protein</fullName>
    </submittedName>
</protein>
<dbReference type="Proteomes" id="UP001174934">
    <property type="component" value="Unassembled WGS sequence"/>
</dbReference>
<keyword evidence="3" id="KW-1185">Reference proteome</keyword>
<dbReference type="AlphaFoldDB" id="A0AA39WUI8"/>